<dbReference type="GeneID" id="78122279"/>
<dbReference type="EMBL" id="QOCI01000014">
    <property type="protein sequence ID" value="RRR17326.1"/>
    <property type="molecule type" value="Genomic_DNA"/>
</dbReference>
<sequence>MSTLQLPTTRPPTVQDLPVQDLPQLVDAAVADPSRDRQLDRQLRGVLAELRARRRRRRALEAERARREHERTAEHALLLFGQLHVR</sequence>
<dbReference type="RefSeq" id="WP_126988580.1">
    <property type="nucleotide sequence ID" value="NZ_JALXWX010000033.1"/>
</dbReference>
<dbReference type="Proteomes" id="UP000274327">
    <property type="component" value="Unassembled WGS sequence"/>
</dbReference>
<dbReference type="AlphaFoldDB" id="A0A3R8RMZ2"/>
<organism evidence="1 2">
    <name type="scientific">Brachybacterium paraconglomeratum</name>
    <dbReference type="NCBI Taxonomy" id="173362"/>
    <lineage>
        <taxon>Bacteria</taxon>
        <taxon>Bacillati</taxon>
        <taxon>Actinomycetota</taxon>
        <taxon>Actinomycetes</taxon>
        <taxon>Micrococcales</taxon>
        <taxon>Dermabacteraceae</taxon>
        <taxon>Brachybacterium</taxon>
    </lineage>
</organism>
<keyword evidence="2" id="KW-1185">Reference proteome</keyword>
<evidence type="ECO:0000313" key="1">
    <source>
        <dbReference type="EMBL" id="RRR17326.1"/>
    </source>
</evidence>
<name>A0A3R8RMZ2_9MICO</name>
<gene>
    <name evidence="1" type="ORF">DS079_14750</name>
</gene>
<comment type="caution">
    <text evidence="1">The sequence shown here is derived from an EMBL/GenBank/DDBJ whole genome shotgun (WGS) entry which is preliminary data.</text>
</comment>
<protein>
    <submittedName>
        <fullName evidence="1">Uncharacterized protein</fullName>
    </submittedName>
</protein>
<proteinExistence type="predicted"/>
<evidence type="ECO:0000313" key="2">
    <source>
        <dbReference type="Proteomes" id="UP000274327"/>
    </source>
</evidence>
<reference evidence="1 2" key="1">
    <citation type="submission" date="2018-07" db="EMBL/GenBank/DDBJ databases">
        <title>Brachybacteriurn paraconglorneratum KCTC 9916.</title>
        <authorList>
            <person name="Li Y."/>
        </authorList>
    </citation>
    <scope>NUCLEOTIDE SEQUENCE [LARGE SCALE GENOMIC DNA]</scope>
    <source>
        <strain evidence="1 2">KCTC 9916</strain>
    </source>
</reference>
<accession>A0A3R8RMZ2</accession>